<feature type="compositionally biased region" description="Low complexity" evidence="1">
    <location>
        <begin position="136"/>
        <end position="156"/>
    </location>
</feature>
<dbReference type="GeneID" id="17263796"/>
<proteinExistence type="predicted"/>
<dbReference type="Proteomes" id="UP000013827">
    <property type="component" value="Unassembled WGS sequence"/>
</dbReference>
<keyword evidence="2" id="KW-0732">Signal</keyword>
<feature type="region of interest" description="Disordered" evidence="1">
    <location>
        <begin position="13"/>
        <end position="37"/>
    </location>
</feature>
<evidence type="ECO:0000256" key="2">
    <source>
        <dbReference type="SAM" id="SignalP"/>
    </source>
</evidence>
<dbReference type="HOGENOM" id="CLU_1306854_0_0_1"/>
<name>A0A0D3J2B4_EMIH1</name>
<accession>A0A0D3J2B4</accession>
<reference evidence="3" key="2">
    <citation type="submission" date="2024-10" db="UniProtKB">
        <authorList>
            <consortium name="EnsemblProtists"/>
        </authorList>
    </citation>
    <scope>IDENTIFICATION</scope>
</reference>
<dbReference type="PaxDb" id="2903-EOD17649"/>
<reference evidence="4" key="1">
    <citation type="journal article" date="2013" name="Nature">
        <title>Pan genome of the phytoplankton Emiliania underpins its global distribution.</title>
        <authorList>
            <person name="Read B.A."/>
            <person name="Kegel J."/>
            <person name="Klute M.J."/>
            <person name="Kuo A."/>
            <person name="Lefebvre S.C."/>
            <person name="Maumus F."/>
            <person name="Mayer C."/>
            <person name="Miller J."/>
            <person name="Monier A."/>
            <person name="Salamov A."/>
            <person name="Young J."/>
            <person name="Aguilar M."/>
            <person name="Claverie J.M."/>
            <person name="Frickenhaus S."/>
            <person name="Gonzalez K."/>
            <person name="Herman E.K."/>
            <person name="Lin Y.C."/>
            <person name="Napier J."/>
            <person name="Ogata H."/>
            <person name="Sarno A.F."/>
            <person name="Shmutz J."/>
            <person name="Schroeder D."/>
            <person name="de Vargas C."/>
            <person name="Verret F."/>
            <person name="von Dassow P."/>
            <person name="Valentin K."/>
            <person name="Van de Peer Y."/>
            <person name="Wheeler G."/>
            <person name="Dacks J.B."/>
            <person name="Delwiche C.F."/>
            <person name="Dyhrman S.T."/>
            <person name="Glockner G."/>
            <person name="John U."/>
            <person name="Richards T."/>
            <person name="Worden A.Z."/>
            <person name="Zhang X."/>
            <person name="Grigoriev I.V."/>
            <person name="Allen A.E."/>
            <person name="Bidle K."/>
            <person name="Borodovsky M."/>
            <person name="Bowler C."/>
            <person name="Brownlee C."/>
            <person name="Cock J.M."/>
            <person name="Elias M."/>
            <person name="Gladyshev V.N."/>
            <person name="Groth M."/>
            <person name="Guda C."/>
            <person name="Hadaegh A."/>
            <person name="Iglesias-Rodriguez M.D."/>
            <person name="Jenkins J."/>
            <person name="Jones B.M."/>
            <person name="Lawson T."/>
            <person name="Leese F."/>
            <person name="Lindquist E."/>
            <person name="Lobanov A."/>
            <person name="Lomsadze A."/>
            <person name="Malik S.B."/>
            <person name="Marsh M.E."/>
            <person name="Mackinder L."/>
            <person name="Mock T."/>
            <person name="Mueller-Roeber B."/>
            <person name="Pagarete A."/>
            <person name="Parker M."/>
            <person name="Probert I."/>
            <person name="Quesneville H."/>
            <person name="Raines C."/>
            <person name="Rensing S.A."/>
            <person name="Riano-Pachon D.M."/>
            <person name="Richier S."/>
            <person name="Rokitta S."/>
            <person name="Shiraiwa Y."/>
            <person name="Soanes D.M."/>
            <person name="van der Giezen M."/>
            <person name="Wahlund T.M."/>
            <person name="Williams B."/>
            <person name="Wilson W."/>
            <person name="Wolfe G."/>
            <person name="Wurch L.L."/>
        </authorList>
    </citation>
    <scope>NUCLEOTIDE SEQUENCE</scope>
</reference>
<feature type="chain" id="PRO_5044218842" evidence="2">
    <location>
        <begin position="17"/>
        <end position="211"/>
    </location>
</feature>
<feature type="compositionally biased region" description="Gly residues" evidence="1">
    <location>
        <begin position="123"/>
        <end position="135"/>
    </location>
</feature>
<keyword evidence="4" id="KW-1185">Reference proteome</keyword>
<dbReference type="KEGG" id="ehx:EMIHUDRAFT_445177"/>
<evidence type="ECO:0000313" key="4">
    <source>
        <dbReference type="Proteomes" id="UP000013827"/>
    </source>
</evidence>
<evidence type="ECO:0000313" key="3">
    <source>
        <dbReference type="EnsemblProtists" id="EOD17649"/>
    </source>
</evidence>
<feature type="compositionally biased region" description="Low complexity" evidence="1">
    <location>
        <begin position="166"/>
        <end position="183"/>
    </location>
</feature>
<feature type="signal peptide" evidence="2">
    <location>
        <begin position="1"/>
        <end position="16"/>
    </location>
</feature>
<evidence type="ECO:0000256" key="1">
    <source>
        <dbReference type="SAM" id="MobiDB-lite"/>
    </source>
</evidence>
<feature type="region of interest" description="Disordered" evidence="1">
    <location>
        <begin position="69"/>
        <end position="211"/>
    </location>
</feature>
<organism evidence="3 4">
    <name type="scientific">Emiliania huxleyi (strain CCMP1516)</name>
    <dbReference type="NCBI Taxonomy" id="280463"/>
    <lineage>
        <taxon>Eukaryota</taxon>
        <taxon>Haptista</taxon>
        <taxon>Haptophyta</taxon>
        <taxon>Prymnesiophyceae</taxon>
        <taxon>Isochrysidales</taxon>
        <taxon>Noelaerhabdaceae</taxon>
        <taxon>Emiliania</taxon>
    </lineage>
</organism>
<dbReference type="RefSeq" id="XP_005770078.1">
    <property type="nucleotide sequence ID" value="XM_005770021.1"/>
</dbReference>
<dbReference type="AlphaFoldDB" id="A0A0D3J2B4"/>
<feature type="compositionally biased region" description="Low complexity" evidence="1">
    <location>
        <begin position="13"/>
        <end position="33"/>
    </location>
</feature>
<dbReference type="EnsemblProtists" id="EOD17649">
    <property type="protein sequence ID" value="EOD17649"/>
    <property type="gene ID" value="EMIHUDRAFT_445177"/>
</dbReference>
<sequence>MLALASLGASAVAARTAVPPAASTARPRAAPAAMQMPDESWTWEDECGIEQIGDCMANGISREAAAMHSHLRKGGRGGSPMQPDFGPPGGHHAGRHWSGHQHPPQGGRLRPLGRAAPSRDGGRPGGRYGGGGGPPMGMRGPPMGMPMRPRYGGPMMPDAPPPHQWGGPPAHGASPPAHGASHGLQPPIFGFEPLPFDDGPQPPGIKGRWRW</sequence>
<protein>
    <submittedName>
        <fullName evidence="3">Uncharacterized protein</fullName>
    </submittedName>
</protein>